<feature type="compositionally biased region" description="Pro residues" evidence="1">
    <location>
        <begin position="313"/>
        <end position="327"/>
    </location>
</feature>
<sequence length="327" mass="36610">MARTFFYVSGVLLMFLFVIGGMGETDNAYAESVFPDNVKIEEEFKPGVGHPVGKVQLLQGKAAVIHKNTLFYYWAKKDMPLFEGDTIVTGEKGRIRFELNDGSILTLSSETKLVISQSIYEPISKTRSSFLGMTLGKARFWVKKLVNFKRSDFKVKTKTAVVGVRGSDFIVTADAERTEVTALEKTRLEIISLVGPEADPTVLLDFEQTVIEEGALPFEAQPSFPEDIEILKDHFTITPEGVEETFKPPEEGIFVSDNVPVRPEEPEQIVTTADIIKKDIVRRIEKMTAQSDIKNIENTAQRIMEDIIIPDQPTEPKPLPPFPGEPE</sequence>
<dbReference type="Proteomes" id="UP000663722">
    <property type="component" value="Chromosome"/>
</dbReference>
<dbReference type="KEGG" id="dmm:dnm_071360"/>
<gene>
    <name evidence="3" type="ORF">dnm_071360</name>
</gene>
<reference evidence="3" key="1">
    <citation type="journal article" date="2021" name="Microb. Physiol.">
        <title>Proteogenomic Insights into the Physiology of Marine, Sulfate-Reducing, Filamentous Desulfonema limicola and Desulfonema magnum.</title>
        <authorList>
            <person name="Schnaars V."/>
            <person name="Wohlbrand L."/>
            <person name="Scheve S."/>
            <person name="Hinrichs C."/>
            <person name="Reinhardt R."/>
            <person name="Rabus R."/>
        </authorList>
    </citation>
    <scope>NUCLEOTIDE SEQUENCE</scope>
    <source>
        <strain evidence="3">4be13</strain>
    </source>
</reference>
<accession>A0A975BSX6</accession>
<dbReference type="PANTHER" id="PTHR38731:SF1">
    <property type="entry name" value="FECR PROTEIN DOMAIN-CONTAINING PROTEIN"/>
    <property type="match status" value="1"/>
</dbReference>
<feature type="domain" description="FecR protein" evidence="2">
    <location>
        <begin position="85"/>
        <end position="184"/>
    </location>
</feature>
<dbReference type="Gene3D" id="2.60.120.1440">
    <property type="match status" value="1"/>
</dbReference>
<feature type="region of interest" description="Disordered" evidence="1">
    <location>
        <begin position="308"/>
        <end position="327"/>
    </location>
</feature>
<dbReference type="PANTHER" id="PTHR38731">
    <property type="entry name" value="LIPL45-RELATED LIPOPROTEIN-RELATED"/>
    <property type="match status" value="1"/>
</dbReference>
<name>A0A975BSX6_9BACT</name>
<proteinExistence type="predicted"/>
<dbReference type="Pfam" id="PF04773">
    <property type="entry name" value="FecR"/>
    <property type="match status" value="1"/>
</dbReference>
<organism evidence="3 4">
    <name type="scientific">Desulfonema magnum</name>
    <dbReference type="NCBI Taxonomy" id="45655"/>
    <lineage>
        <taxon>Bacteria</taxon>
        <taxon>Pseudomonadati</taxon>
        <taxon>Thermodesulfobacteriota</taxon>
        <taxon>Desulfobacteria</taxon>
        <taxon>Desulfobacterales</taxon>
        <taxon>Desulfococcaceae</taxon>
        <taxon>Desulfonema</taxon>
    </lineage>
</organism>
<dbReference type="InterPro" id="IPR006860">
    <property type="entry name" value="FecR"/>
</dbReference>
<keyword evidence="4" id="KW-1185">Reference proteome</keyword>
<dbReference type="EMBL" id="CP061800">
    <property type="protein sequence ID" value="QTA91071.1"/>
    <property type="molecule type" value="Genomic_DNA"/>
</dbReference>
<evidence type="ECO:0000256" key="1">
    <source>
        <dbReference type="SAM" id="MobiDB-lite"/>
    </source>
</evidence>
<evidence type="ECO:0000313" key="4">
    <source>
        <dbReference type="Proteomes" id="UP000663722"/>
    </source>
</evidence>
<protein>
    <submittedName>
        <fullName evidence="3">FecR domain-containing protein</fullName>
    </submittedName>
</protein>
<evidence type="ECO:0000313" key="3">
    <source>
        <dbReference type="EMBL" id="QTA91071.1"/>
    </source>
</evidence>
<evidence type="ECO:0000259" key="2">
    <source>
        <dbReference type="Pfam" id="PF04773"/>
    </source>
</evidence>
<dbReference type="AlphaFoldDB" id="A0A975BSX6"/>